<accession>A0A9D1TP50</accession>
<protein>
    <submittedName>
        <fullName evidence="2">Uncharacterized protein</fullName>
    </submittedName>
</protein>
<evidence type="ECO:0000313" key="2">
    <source>
        <dbReference type="EMBL" id="HIV99691.1"/>
    </source>
</evidence>
<name>A0A9D1TP50_9BACT</name>
<evidence type="ECO:0000313" key="3">
    <source>
        <dbReference type="Proteomes" id="UP000886752"/>
    </source>
</evidence>
<dbReference type="GO" id="GO:0005975">
    <property type="term" value="P:carbohydrate metabolic process"/>
    <property type="evidence" value="ECO:0007669"/>
    <property type="project" value="InterPro"/>
</dbReference>
<dbReference type="InterPro" id="IPR011330">
    <property type="entry name" value="Glyco_hydro/deAcase_b/a-brl"/>
</dbReference>
<sequence>MSDSSVSTPSTTSPAPSSGAPAMGRVLSGDRPPLSVVVTMDVEEEGLFSGRYQRRNPGVRNVAALPVLAPLSDELGFPLTLLCSHAVFADREACRTLEIMRDRHGAEIGAHLHHWSTPPYENEELYCPGTPVRTDKVDQELLEARLTSLLAAGQAFQGAPLTSFRMGRWDLKSPLFPMLQRHGIKADSSICPLRAYAGGADHFLAPTTPYWALGRETPFLEIPITQIPLLSCLPGLWQTLYKGSEKRDNFHFLAALSASPFWHSDPVMRACVRLLRLRGGTVLCVFWHSTEIVAGCSPQVPDEAAMHRVRARIFSFFTWLKTHFPVRGCTLTQVFDEAWQARDRETGPAWPARAELGPLPGDW</sequence>
<proteinExistence type="predicted"/>
<dbReference type="Gene3D" id="3.20.20.370">
    <property type="entry name" value="Glycoside hydrolase/deacetylase"/>
    <property type="match status" value="1"/>
</dbReference>
<dbReference type="AlphaFoldDB" id="A0A9D1TP50"/>
<comment type="caution">
    <text evidence="2">The sequence shown here is derived from an EMBL/GenBank/DDBJ whole genome shotgun (WGS) entry which is preliminary data.</text>
</comment>
<dbReference type="EMBL" id="DXHV01000008">
    <property type="protein sequence ID" value="HIV99691.1"/>
    <property type="molecule type" value="Genomic_DNA"/>
</dbReference>
<organism evidence="2 3">
    <name type="scientific">Candidatus Desulfovibrio intestinipullorum</name>
    <dbReference type="NCBI Taxonomy" id="2838536"/>
    <lineage>
        <taxon>Bacteria</taxon>
        <taxon>Pseudomonadati</taxon>
        <taxon>Thermodesulfobacteriota</taxon>
        <taxon>Desulfovibrionia</taxon>
        <taxon>Desulfovibrionales</taxon>
        <taxon>Desulfovibrionaceae</taxon>
        <taxon>Desulfovibrio</taxon>
    </lineage>
</organism>
<dbReference type="SUPFAM" id="SSF88713">
    <property type="entry name" value="Glycoside hydrolase/deacetylase"/>
    <property type="match status" value="1"/>
</dbReference>
<feature type="region of interest" description="Disordered" evidence="1">
    <location>
        <begin position="1"/>
        <end position="28"/>
    </location>
</feature>
<feature type="compositionally biased region" description="Low complexity" evidence="1">
    <location>
        <begin position="1"/>
        <end position="22"/>
    </location>
</feature>
<reference evidence="2" key="1">
    <citation type="journal article" date="2021" name="PeerJ">
        <title>Extensive microbial diversity within the chicken gut microbiome revealed by metagenomics and culture.</title>
        <authorList>
            <person name="Gilroy R."/>
            <person name="Ravi A."/>
            <person name="Getino M."/>
            <person name="Pursley I."/>
            <person name="Horton D.L."/>
            <person name="Alikhan N.F."/>
            <person name="Baker D."/>
            <person name="Gharbi K."/>
            <person name="Hall N."/>
            <person name="Watson M."/>
            <person name="Adriaenssens E.M."/>
            <person name="Foster-Nyarko E."/>
            <person name="Jarju S."/>
            <person name="Secka A."/>
            <person name="Antonio M."/>
            <person name="Oren A."/>
            <person name="Chaudhuri R.R."/>
            <person name="La Ragione R."/>
            <person name="Hildebrand F."/>
            <person name="Pallen M.J."/>
        </authorList>
    </citation>
    <scope>NUCLEOTIDE SEQUENCE</scope>
    <source>
        <strain evidence="2">ChiHecec2B26-446</strain>
    </source>
</reference>
<dbReference type="Proteomes" id="UP000886752">
    <property type="component" value="Unassembled WGS sequence"/>
</dbReference>
<gene>
    <name evidence="2" type="ORF">H9894_00630</name>
</gene>
<evidence type="ECO:0000256" key="1">
    <source>
        <dbReference type="SAM" id="MobiDB-lite"/>
    </source>
</evidence>
<reference evidence="2" key="2">
    <citation type="submission" date="2021-04" db="EMBL/GenBank/DDBJ databases">
        <authorList>
            <person name="Gilroy R."/>
        </authorList>
    </citation>
    <scope>NUCLEOTIDE SEQUENCE</scope>
    <source>
        <strain evidence="2">ChiHecec2B26-446</strain>
    </source>
</reference>